<feature type="compositionally biased region" description="Basic and acidic residues" evidence="2">
    <location>
        <begin position="94"/>
        <end position="112"/>
    </location>
</feature>
<keyword evidence="1" id="KW-0862">Zinc</keyword>
<protein>
    <submittedName>
        <fullName evidence="4">SWIM zinc finger family protein</fullName>
    </submittedName>
</protein>
<evidence type="ECO:0000256" key="1">
    <source>
        <dbReference type="PROSITE-ProRule" id="PRU00325"/>
    </source>
</evidence>
<gene>
    <name evidence="4" type="ORF">JL107_08450</name>
</gene>
<keyword evidence="1" id="KW-0479">Metal-binding</keyword>
<reference evidence="4" key="1">
    <citation type="submission" date="2021-01" db="EMBL/GenBank/DDBJ databases">
        <title>KCTC 19127 draft genome.</title>
        <authorList>
            <person name="An D."/>
        </authorList>
    </citation>
    <scope>NUCLEOTIDE SEQUENCE</scope>
    <source>
        <strain evidence="4">KCTC 19127</strain>
    </source>
</reference>
<dbReference type="GO" id="GO:0008270">
    <property type="term" value="F:zinc ion binding"/>
    <property type="evidence" value="ECO:0007669"/>
    <property type="project" value="UniProtKB-KW"/>
</dbReference>
<name>A0A938YNT9_9ACTN</name>
<dbReference type="Proteomes" id="UP000663801">
    <property type="component" value="Unassembled WGS sequence"/>
</dbReference>
<dbReference type="AlphaFoldDB" id="A0A938YNT9"/>
<evidence type="ECO:0000256" key="2">
    <source>
        <dbReference type="SAM" id="MobiDB-lite"/>
    </source>
</evidence>
<evidence type="ECO:0000313" key="4">
    <source>
        <dbReference type="EMBL" id="MBM9476468.1"/>
    </source>
</evidence>
<feature type="domain" description="SWIM-type" evidence="3">
    <location>
        <begin position="54"/>
        <end position="87"/>
    </location>
</feature>
<proteinExistence type="predicted"/>
<dbReference type="EMBL" id="JAERWL010000007">
    <property type="protein sequence ID" value="MBM9476468.1"/>
    <property type="molecule type" value="Genomic_DNA"/>
</dbReference>
<keyword evidence="1" id="KW-0863">Zinc-finger</keyword>
<keyword evidence="5" id="KW-1185">Reference proteome</keyword>
<comment type="caution">
    <text evidence="4">The sequence shown here is derived from an EMBL/GenBank/DDBJ whole genome shotgun (WGS) entry which is preliminary data.</text>
</comment>
<dbReference type="InterPro" id="IPR007527">
    <property type="entry name" value="Znf_SWIM"/>
</dbReference>
<dbReference type="Pfam" id="PF04434">
    <property type="entry name" value="SWIM"/>
    <property type="match status" value="1"/>
</dbReference>
<organism evidence="4 5">
    <name type="scientific">Nakamurella flavida</name>
    <dbReference type="NCBI Taxonomy" id="363630"/>
    <lineage>
        <taxon>Bacteria</taxon>
        <taxon>Bacillati</taxon>
        <taxon>Actinomycetota</taxon>
        <taxon>Actinomycetes</taxon>
        <taxon>Nakamurellales</taxon>
        <taxon>Nakamurellaceae</taxon>
        <taxon>Nakamurella</taxon>
    </lineage>
</organism>
<feature type="region of interest" description="Disordered" evidence="2">
    <location>
        <begin position="94"/>
        <end position="126"/>
    </location>
</feature>
<dbReference type="RefSeq" id="WP_205256578.1">
    <property type="nucleotide sequence ID" value="NZ_BAAAPV010000001.1"/>
</dbReference>
<sequence>MGERWTVEQVMAAAPDSTSQVAGRRLAQPGPWRDIGHSDGLLWGECQGSGTTPYRVTVDTAGRRYQCSCPSRKFPCKHAVALLYLWAEDRIGESGEPDPRAREFGERGRSAPDGDEPGLRTPAEQTEAQRVAAAARAAERVRRVDDGLAELDRWLADQVAGGLARVAQDPYRWSEGMAARMVDAQAPGVASWLRRLAEVIASGHGWPGRLLDELALIHLLISGWTRRAELPADLLATVRDHIGFTIPRAEVLTAPPVRDCWTVVSFRDLDTETVSTRRVWLRGSTSERWAQVLFFAAGGAGPDTSLLPGTVLDADLHFYPGRAGLRAAVGTGHADAVPLVDWWPVGSTVAGAADEWAAALAADPWQQDIPALLRGRIDVDDRCWTLTDTTGQAVTVVGTEADLWRLLARTAGSVVDLSGEWSTRGFRPAAVHTDGHLVGL</sequence>
<evidence type="ECO:0000313" key="5">
    <source>
        <dbReference type="Proteomes" id="UP000663801"/>
    </source>
</evidence>
<accession>A0A938YNT9</accession>
<evidence type="ECO:0000259" key="3">
    <source>
        <dbReference type="PROSITE" id="PS50966"/>
    </source>
</evidence>
<dbReference type="PROSITE" id="PS50966">
    <property type="entry name" value="ZF_SWIM"/>
    <property type="match status" value="1"/>
</dbReference>